<dbReference type="EMBL" id="AFRT01002405">
    <property type="protein sequence ID" value="ELU37874.1"/>
    <property type="molecule type" value="Genomic_DNA"/>
</dbReference>
<reference evidence="1 2" key="1">
    <citation type="journal article" date="2013" name="Nat. Commun.">
        <title>The evolution and pathogenic mechanisms of the rice sheath blight pathogen.</title>
        <authorList>
            <person name="Zheng A."/>
            <person name="Lin R."/>
            <person name="Xu L."/>
            <person name="Qin P."/>
            <person name="Tang C."/>
            <person name="Ai P."/>
            <person name="Zhang D."/>
            <person name="Liu Y."/>
            <person name="Sun Z."/>
            <person name="Feng H."/>
            <person name="Wang Y."/>
            <person name="Chen Y."/>
            <person name="Liang X."/>
            <person name="Fu R."/>
            <person name="Li Q."/>
            <person name="Zhang J."/>
            <person name="Yu X."/>
            <person name="Xie Z."/>
            <person name="Ding L."/>
            <person name="Guan P."/>
            <person name="Tang J."/>
            <person name="Liang Y."/>
            <person name="Wang S."/>
            <person name="Deng Q."/>
            <person name="Li S."/>
            <person name="Zhu J."/>
            <person name="Wang L."/>
            <person name="Liu H."/>
            <person name="Li P."/>
        </authorList>
    </citation>
    <scope>NUCLEOTIDE SEQUENCE [LARGE SCALE GENOMIC DNA]</scope>
    <source>
        <strain evidence="2">AG-1 IA</strain>
    </source>
</reference>
<protein>
    <submittedName>
        <fullName evidence="1">Uncharacterized protein</fullName>
    </submittedName>
</protein>
<gene>
    <name evidence="1" type="ORF">AG1IA_08096</name>
</gene>
<dbReference type="Proteomes" id="UP000011668">
    <property type="component" value="Unassembled WGS sequence"/>
</dbReference>
<proteinExistence type="predicted"/>
<dbReference type="AlphaFoldDB" id="L8WNF1"/>
<organism evidence="1 2">
    <name type="scientific">Thanatephorus cucumeris (strain AG1-IA)</name>
    <name type="common">Rice sheath blight fungus</name>
    <name type="synonym">Rhizoctonia solani</name>
    <dbReference type="NCBI Taxonomy" id="983506"/>
    <lineage>
        <taxon>Eukaryota</taxon>
        <taxon>Fungi</taxon>
        <taxon>Dikarya</taxon>
        <taxon>Basidiomycota</taxon>
        <taxon>Agaricomycotina</taxon>
        <taxon>Agaricomycetes</taxon>
        <taxon>Cantharellales</taxon>
        <taxon>Ceratobasidiaceae</taxon>
        <taxon>Rhizoctonia</taxon>
        <taxon>Rhizoctonia solani AG-1</taxon>
    </lineage>
</organism>
<comment type="caution">
    <text evidence="1">The sequence shown here is derived from an EMBL/GenBank/DDBJ whole genome shotgun (WGS) entry which is preliminary data.</text>
</comment>
<accession>L8WNF1</accession>
<sequence>MHVAATTPQPSTWVQSTHPRYPENQYISKRFLFSVGYGLKITMLVCLSQHESDYGRINT</sequence>
<evidence type="ECO:0000313" key="2">
    <source>
        <dbReference type="Proteomes" id="UP000011668"/>
    </source>
</evidence>
<dbReference type="HOGENOM" id="CLU_2962510_0_0_1"/>
<evidence type="ECO:0000313" key="1">
    <source>
        <dbReference type="EMBL" id="ELU37874.1"/>
    </source>
</evidence>
<name>L8WNF1_THACA</name>
<keyword evidence="2" id="KW-1185">Reference proteome</keyword>